<dbReference type="Proteomes" id="UP001152795">
    <property type="component" value="Unassembled WGS sequence"/>
</dbReference>
<feature type="compositionally biased region" description="Polar residues" evidence="1">
    <location>
        <begin position="24"/>
        <end position="36"/>
    </location>
</feature>
<comment type="caution">
    <text evidence="2">The sequence shown here is derived from an EMBL/GenBank/DDBJ whole genome shotgun (WGS) entry which is preliminary data.</text>
</comment>
<accession>A0A6S7G8W5</accession>
<protein>
    <submittedName>
        <fullName evidence="2">Uncharacterized protein</fullName>
    </submittedName>
</protein>
<evidence type="ECO:0000313" key="2">
    <source>
        <dbReference type="EMBL" id="CAB3985462.1"/>
    </source>
</evidence>
<proteinExistence type="predicted"/>
<organism evidence="2 3">
    <name type="scientific">Paramuricea clavata</name>
    <name type="common">Red gorgonian</name>
    <name type="synonym">Violescent sea-whip</name>
    <dbReference type="NCBI Taxonomy" id="317549"/>
    <lineage>
        <taxon>Eukaryota</taxon>
        <taxon>Metazoa</taxon>
        <taxon>Cnidaria</taxon>
        <taxon>Anthozoa</taxon>
        <taxon>Octocorallia</taxon>
        <taxon>Malacalcyonacea</taxon>
        <taxon>Plexauridae</taxon>
        <taxon>Paramuricea</taxon>
    </lineage>
</organism>
<gene>
    <name evidence="2" type="ORF">PACLA_8A041458</name>
</gene>
<feature type="region of interest" description="Disordered" evidence="1">
    <location>
        <begin position="1"/>
        <end position="118"/>
    </location>
</feature>
<evidence type="ECO:0000313" key="3">
    <source>
        <dbReference type="Proteomes" id="UP001152795"/>
    </source>
</evidence>
<dbReference type="EMBL" id="CACRXK020000875">
    <property type="protein sequence ID" value="CAB3985462.1"/>
    <property type="molecule type" value="Genomic_DNA"/>
</dbReference>
<evidence type="ECO:0000256" key="1">
    <source>
        <dbReference type="SAM" id="MobiDB-lite"/>
    </source>
</evidence>
<feature type="compositionally biased region" description="Basic and acidic residues" evidence="1">
    <location>
        <begin position="53"/>
        <end position="66"/>
    </location>
</feature>
<name>A0A6S7G8W5_PARCT</name>
<dbReference type="AlphaFoldDB" id="A0A6S7G8W5"/>
<keyword evidence="3" id="KW-1185">Reference proteome</keyword>
<reference evidence="2" key="1">
    <citation type="submission" date="2020-04" db="EMBL/GenBank/DDBJ databases">
        <authorList>
            <person name="Alioto T."/>
            <person name="Alioto T."/>
            <person name="Gomez Garrido J."/>
        </authorList>
    </citation>
    <scope>NUCLEOTIDE SEQUENCE</scope>
    <source>
        <strain evidence="2">A484AB</strain>
    </source>
</reference>
<feature type="compositionally biased region" description="Polar residues" evidence="1">
    <location>
        <begin position="99"/>
        <end position="112"/>
    </location>
</feature>
<sequence length="238" mass="26916">MGNKVSNTSRDLDRIKNKQHQGHGESNLSKWKSSKNPVAEPQSIDANPSKHGKGADPVENNRKPDTQEVETLKTTTVKKSLVQKDRAQAEITQGGGQLNAPNESGNKVTGRNTIHENNETNNVNDVQFVGVERQKIKRVFLGGIREGVSSEKIREYMMKRNINPTFVRLMQSKRKGTTSVRINFVAKDFDVVKETPFWPDGVYARPWLSLAKWQDRLSTKEPQLLDRTHRSKPETNST</sequence>